<keyword evidence="11" id="KW-0325">Glycoprotein</keyword>
<evidence type="ECO:0000256" key="4">
    <source>
        <dbReference type="ARBA" id="ARBA00022536"/>
    </source>
</evidence>
<evidence type="ECO:0000256" key="3">
    <source>
        <dbReference type="ARBA" id="ARBA00022530"/>
    </source>
</evidence>
<dbReference type="InterPro" id="IPR011042">
    <property type="entry name" value="6-blade_b-propeller_TolB-like"/>
</dbReference>
<organism evidence="19 20">
    <name type="scientific">Frankliniella occidentalis</name>
    <name type="common">Western flower thrips</name>
    <name type="synonym">Euthrips occidentalis</name>
    <dbReference type="NCBI Taxonomy" id="133901"/>
    <lineage>
        <taxon>Eukaryota</taxon>
        <taxon>Metazoa</taxon>
        <taxon>Ecdysozoa</taxon>
        <taxon>Arthropoda</taxon>
        <taxon>Hexapoda</taxon>
        <taxon>Insecta</taxon>
        <taxon>Pterygota</taxon>
        <taxon>Neoptera</taxon>
        <taxon>Paraneoptera</taxon>
        <taxon>Thysanoptera</taxon>
        <taxon>Terebrantia</taxon>
        <taxon>Thripoidea</taxon>
        <taxon>Thripidae</taxon>
        <taxon>Frankliniella</taxon>
    </lineage>
</organism>
<keyword evidence="5 15" id="KW-0732">Signal</keyword>
<feature type="domain" description="EGF-like" evidence="16">
    <location>
        <begin position="886"/>
        <end position="928"/>
    </location>
</feature>
<dbReference type="InterPro" id="IPR003886">
    <property type="entry name" value="NIDO_dom"/>
</dbReference>
<evidence type="ECO:0000259" key="17">
    <source>
        <dbReference type="PROSITE" id="PS50993"/>
    </source>
</evidence>
<evidence type="ECO:0000256" key="11">
    <source>
        <dbReference type="ARBA" id="ARBA00023180"/>
    </source>
</evidence>
<name>A0A9C6TVW2_FRAOC</name>
<dbReference type="GO" id="GO:0005604">
    <property type="term" value="C:basement membrane"/>
    <property type="evidence" value="ECO:0007669"/>
    <property type="project" value="UniProtKB-SubCell"/>
</dbReference>
<dbReference type="InterPro" id="IPR049883">
    <property type="entry name" value="NOTCH1_EGF-like"/>
</dbReference>
<dbReference type="GO" id="GO:0007160">
    <property type="term" value="P:cell-matrix adhesion"/>
    <property type="evidence" value="ECO:0007669"/>
    <property type="project" value="InterPro"/>
</dbReference>
<evidence type="ECO:0000313" key="19">
    <source>
        <dbReference type="Proteomes" id="UP000504606"/>
    </source>
</evidence>
<comment type="subcellular location">
    <subcellularLocation>
        <location evidence="1">Secreted</location>
        <location evidence="1">Extracellular space</location>
        <location evidence="1">Extracellular matrix</location>
        <location evidence="1">Basement membrane</location>
    </subcellularLocation>
</comment>
<dbReference type="PROSITE" id="PS51220">
    <property type="entry name" value="NIDO"/>
    <property type="match status" value="1"/>
</dbReference>
<dbReference type="InterPro" id="IPR009017">
    <property type="entry name" value="GFP"/>
</dbReference>
<dbReference type="FunFam" id="2.120.10.30:FF:000241">
    <property type="entry name" value="Low-density lipoprotein receptor-related protein 6"/>
    <property type="match status" value="1"/>
</dbReference>
<keyword evidence="4 12" id="KW-0245">EGF-like domain</keyword>
<feature type="signal peptide" evidence="15">
    <location>
        <begin position="1"/>
        <end position="34"/>
    </location>
</feature>
<keyword evidence="9" id="KW-0130">Cell adhesion</keyword>
<dbReference type="PROSITE" id="PS01187">
    <property type="entry name" value="EGF_CA"/>
    <property type="match status" value="1"/>
</dbReference>
<dbReference type="InterPro" id="IPR024731">
    <property type="entry name" value="NELL2-like_EGF"/>
</dbReference>
<feature type="disulfide bond" evidence="12">
    <location>
        <begin position="983"/>
        <end position="1000"/>
    </location>
</feature>
<dbReference type="Proteomes" id="UP000504606">
    <property type="component" value="Unplaced"/>
</dbReference>
<evidence type="ECO:0000256" key="14">
    <source>
        <dbReference type="SAM" id="MobiDB-lite"/>
    </source>
</evidence>
<evidence type="ECO:0000256" key="6">
    <source>
        <dbReference type="ARBA" id="ARBA00022737"/>
    </source>
</evidence>
<keyword evidence="8" id="KW-0084">Basement membrane</keyword>
<evidence type="ECO:0000256" key="7">
    <source>
        <dbReference type="ARBA" id="ARBA00022837"/>
    </source>
</evidence>
<dbReference type="Gene3D" id="2.10.25.10">
    <property type="entry name" value="Laminin"/>
    <property type="match status" value="7"/>
</dbReference>
<dbReference type="InterPro" id="IPR000742">
    <property type="entry name" value="EGF"/>
</dbReference>
<dbReference type="SUPFAM" id="SSF63825">
    <property type="entry name" value="YWTD domain"/>
    <property type="match status" value="1"/>
</dbReference>
<dbReference type="SMART" id="SM00682">
    <property type="entry name" value="G2F"/>
    <property type="match status" value="1"/>
</dbReference>
<dbReference type="PROSITE" id="PS50026">
    <property type="entry name" value="EGF_3"/>
    <property type="match status" value="7"/>
</dbReference>
<dbReference type="GO" id="GO:0005886">
    <property type="term" value="C:plasma membrane"/>
    <property type="evidence" value="ECO:0007669"/>
    <property type="project" value="TreeGrafter"/>
</dbReference>
<evidence type="ECO:0000256" key="15">
    <source>
        <dbReference type="SAM" id="SignalP"/>
    </source>
</evidence>
<feature type="domain" description="EGF-like" evidence="16">
    <location>
        <begin position="931"/>
        <end position="970"/>
    </location>
</feature>
<dbReference type="FunFam" id="2.10.25.10:FF:000038">
    <property type="entry name" value="Fibrillin 2"/>
    <property type="match status" value="1"/>
</dbReference>
<keyword evidence="3" id="KW-0272">Extracellular matrix</keyword>
<dbReference type="SUPFAM" id="SSF54511">
    <property type="entry name" value="GFP-like"/>
    <property type="match status" value="1"/>
</dbReference>
<dbReference type="Gene3D" id="2.120.10.30">
    <property type="entry name" value="TolB, C-terminal domain"/>
    <property type="match status" value="1"/>
</dbReference>
<evidence type="ECO:0000259" key="18">
    <source>
        <dbReference type="PROSITE" id="PS51220"/>
    </source>
</evidence>
<evidence type="ECO:0000256" key="12">
    <source>
        <dbReference type="PROSITE-ProRule" id="PRU00076"/>
    </source>
</evidence>
<evidence type="ECO:0000256" key="8">
    <source>
        <dbReference type="ARBA" id="ARBA00022869"/>
    </source>
</evidence>
<dbReference type="SMART" id="SM00181">
    <property type="entry name" value="EGF"/>
    <property type="match status" value="8"/>
</dbReference>
<dbReference type="GO" id="GO:0005509">
    <property type="term" value="F:calcium ion binding"/>
    <property type="evidence" value="ECO:0007669"/>
    <property type="project" value="InterPro"/>
</dbReference>
<dbReference type="PROSITE" id="PS51120">
    <property type="entry name" value="LDLRB"/>
    <property type="match status" value="3"/>
</dbReference>
<dbReference type="CDD" id="cd00054">
    <property type="entry name" value="EGF_CA"/>
    <property type="match status" value="1"/>
</dbReference>
<dbReference type="SMART" id="SM00135">
    <property type="entry name" value="LY"/>
    <property type="match status" value="5"/>
</dbReference>
<dbReference type="InterPro" id="IPR018097">
    <property type="entry name" value="EGF_Ca-bd_CS"/>
</dbReference>
<feature type="domain" description="Nidogen G2 beta-barrel" evidence="17">
    <location>
        <begin position="328"/>
        <end position="564"/>
    </location>
</feature>
<keyword evidence="19" id="KW-1185">Reference proteome</keyword>
<dbReference type="PROSITE" id="PS00010">
    <property type="entry name" value="ASX_HYDROXYL"/>
    <property type="match status" value="1"/>
</dbReference>
<dbReference type="SUPFAM" id="SSF57184">
    <property type="entry name" value="Growth factor receptor domain"/>
    <property type="match status" value="1"/>
</dbReference>
<feature type="disulfide bond" evidence="12">
    <location>
        <begin position="852"/>
        <end position="869"/>
    </location>
</feature>
<dbReference type="GO" id="GO:0042813">
    <property type="term" value="F:Wnt receptor activity"/>
    <property type="evidence" value="ECO:0007669"/>
    <property type="project" value="TreeGrafter"/>
</dbReference>
<dbReference type="InterPro" id="IPR009030">
    <property type="entry name" value="Growth_fac_rcpt_cys_sf"/>
</dbReference>
<dbReference type="CDD" id="cd00053">
    <property type="entry name" value="EGF"/>
    <property type="match status" value="1"/>
</dbReference>
<dbReference type="PROSITE" id="PS50993">
    <property type="entry name" value="NIDOGEN_G2"/>
    <property type="match status" value="1"/>
</dbReference>
<comment type="caution">
    <text evidence="12">Lacks conserved residue(s) required for the propagation of feature annotation.</text>
</comment>
<dbReference type="SMART" id="SM00539">
    <property type="entry name" value="NIDO"/>
    <property type="match status" value="1"/>
</dbReference>
<dbReference type="KEGG" id="foc:113218331"/>
<dbReference type="GO" id="GO:0017147">
    <property type="term" value="F:Wnt-protein binding"/>
    <property type="evidence" value="ECO:0007669"/>
    <property type="project" value="TreeGrafter"/>
</dbReference>
<reference evidence="20" key="1">
    <citation type="submission" date="2025-08" db="UniProtKB">
        <authorList>
            <consortium name="RefSeq"/>
        </authorList>
    </citation>
    <scope>IDENTIFICATION</scope>
    <source>
        <tissue evidence="20">Whole organism</tissue>
    </source>
</reference>
<feature type="domain" description="EGF-like" evidence="16">
    <location>
        <begin position="560"/>
        <end position="598"/>
    </location>
</feature>
<dbReference type="SMART" id="SM00179">
    <property type="entry name" value="EGF_CA"/>
    <property type="match status" value="5"/>
</dbReference>
<protein>
    <submittedName>
        <fullName evidence="20">Nidogen</fullName>
    </submittedName>
</protein>
<dbReference type="Pfam" id="PF07474">
    <property type="entry name" value="G2F"/>
    <property type="match status" value="1"/>
</dbReference>
<gene>
    <name evidence="20" type="primary">LOC113218331</name>
</gene>
<dbReference type="PROSITE" id="PS01186">
    <property type="entry name" value="EGF_2"/>
    <property type="match status" value="6"/>
</dbReference>
<evidence type="ECO:0000313" key="20">
    <source>
        <dbReference type="RefSeq" id="XP_052123356.1"/>
    </source>
</evidence>
<keyword evidence="10 12" id="KW-1015">Disulfide bond</keyword>
<feature type="domain" description="EGF-like" evidence="16">
    <location>
        <begin position="761"/>
        <end position="804"/>
    </location>
</feature>
<sequence length="1351" mass="147962">MAPRRTPGPGPALPLQPLLALLCALAALLQAVAAVPLSEFYPYGPRANGSQTLPPSAARAGPQEGSSREVRLRVPISFYDAQYESVFVNVNGLLSFLTDIPQFLNLPFPLEYPVIAPFYANVDTSVSGTVYFHESESVEDLQRASERVRRSFSASTFQPTAVFVATWERVGYFSQGADKVNTYQVVVSSDGTQSFAEFLYADGGIQWVQGVSRQQGGLPDARAQAGFVSADGRHFELKGSGTDHIINVDKWSNVNEAGAFIFRISPTENGQVVQADLAEEAPSEKATCRSDQTVCHAAAECADRGGEACCVCRSSHFGNGRQCLTNGAPFRVTGRLSGSINDVNVTSLDLQSYVLVQDGRSYTAFSGVSAELGAELQLLTPIAMSIGWMFAKPAAAGAPNGFTLTGGVATHSAEQFFPQSGERLTLTMRYLGLDVFDQLRLEVEVTGSTPSLPPGARINMLEHEEFFTRQGAGRLHASSRQAYTLDDAPLEHRFTVEQRVEYSECGTPDWLDTEAEPQPGEEAAEQGLKLQASMSLISYEPRDGIVRFAPNTKITNKLNETDPCDEGRHRCGANSFCSPSEDSFECHCSAGYQKLVSELTLQNGVEECVDIDECQLGRLPCSPDARCINTPGGFNCECLPGFIGNGAVCEPIGAQRSCAELGCDRNADCRDNRCFCLSGFVGDGYRCEPDRPDQPQDPYQPQYPNQPQYPEQPQYPNQPQYPDQPQYPNQPQYPDQGQYPPSETYPPSGPSHNAGPPSGPPAPPCQVAEDCSPNGACSQDERTGGRAKACVCLPGYEGDGVSCTAQPIPVMCDADGMCDCPPGLNFEQEMCVPPVPVEPSEYEISCDSVNNCHPHATCAYVAAWLTHKCVCNVGYSGDGYECSKNAAGSCLELQDCHPRAECVLLDHEERYDCRCRAGFRGDGRLQCVREEPAGCEVTRDCHPDARCMPVGRRYECVCGPGFSGSGKECERTTPPGCEVLQDCGRNAECLRVRGEAGYRCQCQPGYVGDGYRCDQDPARQRERERERERLYCGPQGNRRCTEKESDFMVIAQGMALMRVPLLPPQTASEAGQPLQIHYFQDAIGVDVDCQEQRLYWSDVASKSIKSMFYNGTAISTFLDENIVSPEGIAVDWVSRNIYWADSHKDTIEVASLDTKGRTTLVRDGLVNPRGIAVHPQRGQLFWSDWDRVSPKLEWSNLDGSQREVFLQGNAVKLPNSLAIDFDRDELCWADAGTKSIECIGISNAVRRTVVSNCSYPFGLAMSEDNYFWTDWESHRVESASRPEGAIRPAKEVPLGGSGKMYGLVLVPEECRRMSNPCGWQRGYCNPDQICLPDGHQNRRCVCPEDQTCTEE</sequence>
<accession>A0A9C6TVW2</accession>
<dbReference type="OrthoDB" id="6375837at2759"/>
<evidence type="ECO:0000256" key="9">
    <source>
        <dbReference type="ARBA" id="ARBA00022889"/>
    </source>
</evidence>
<dbReference type="PANTHER" id="PTHR46513:SF13">
    <property type="entry name" value="EGF-LIKE DOMAIN-CONTAINING PROTEIN"/>
    <property type="match status" value="1"/>
</dbReference>
<feature type="region of interest" description="Disordered" evidence="14">
    <location>
        <begin position="687"/>
        <end position="767"/>
    </location>
</feature>
<evidence type="ECO:0000259" key="16">
    <source>
        <dbReference type="PROSITE" id="PS50026"/>
    </source>
</evidence>
<feature type="domain" description="EGF-like" evidence="16">
    <location>
        <begin position="842"/>
        <end position="883"/>
    </location>
</feature>
<dbReference type="GeneID" id="113218331"/>
<feature type="compositionally biased region" description="Low complexity" evidence="14">
    <location>
        <begin position="696"/>
        <end position="741"/>
    </location>
</feature>
<dbReference type="PANTHER" id="PTHR46513">
    <property type="entry name" value="VITELLOGENIN RECEPTOR-LIKE PROTEIN-RELATED-RELATED"/>
    <property type="match status" value="1"/>
</dbReference>
<evidence type="ECO:0000256" key="13">
    <source>
        <dbReference type="PROSITE-ProRule" id="PRU00461"/>
    </source>
</evidence>
<dbReference type="GO" id="GO:0060070">
    <property type="term" value="P:canonical Wnt signaling pathway"/>
    <property type="evidence" value="ECO:0007669"/>
    <property type="project" value="TreeGrafter"/>
</dbReference>
<dbReference type="Gene3D" id="2.40.155.10">
    <property type="entry name" value="Green fluorescent protein"/>
    <property type="match status" value="1"/>
</dbReference>
<feature type="region of interest" description="Disordered" evidence="14">
    <location>
        <begin position="507"/>
        <end position="526"/>
    </location>
</feature>
<evidence type="ECO:0000256" key="2">
    <source>
        <dbReference type="ARBA" id="ARBA00022525"/>
    </source>
</evidence>
<dbReference type="InterPro" id="IPR050778">
    <property type="entry name" value="Cueball_EGF_LRP_Nidogen"/>
</dbReference>
<dbReference type="InterPro" id="IPR000152">
    <property type="entry name" value="EGF-type_Asp/Asn_hydroxyl_site"/>
</dbReference>
<evidence type="ECO:0000256" key="5">
    <source>
        <dbReference type="ARBA" id="ARBA00022729"/>
    </source>
</evidence>
<dbReference type="RefSeq" id="XP_052123356.1">
    <property type="nucleotide sequence ID" value="XM_052267396.1"/>
</dbReference>
<feature type="compositionally biased region" description="Low complexity" evidence="14">
    <location>
        <begin position="516"/>
        <end position="526"/>
    </location>
</feature>
<evidence type="ECO:0000256" key="1">
    <source>
        <dbReference type="ARBA" id="ARBA00004302"/>
    </source>
</evidence>
<dbReference type="InterPro" id="IPR000033">
    <property type="entry name" value="LDLR_classB_rpt"/>
</dbReference>
<feature type="disulfide bond" evidence="12">
    <location>
        <begin position="896"/>
        <end position="913"/>
    </location>
</feature>
<keyword evidence="7" id="KW-0106">Calcium</keyword>
<keyword evidence="2" id="KW-0964">Secreted</keyword>
<feature type="domain" description="EGF-like" evidence="16">
    <location>
        <begin position="973"/>
        <end position="1014"/>
    </location>
</feature>
<dbReference type="Pfam" id="PF12947">
    <property type="entry name" value="EGF_3"/>
    <property type="match status" value="2"/>
</dbReference>
<feature type="chain" id="PRO_5039391265" evidence="15">
    <location>
        <begin position="35"/>
        <end position="1351"/>
    </location>
</feature>
<dbReference type="Pfam" id="PF06119">
    <property type="entry name" value="NIDO"/>
    <property type="match status" value="1"/>
</dbReference>
<feature type="repeat" description="LDL-receptor class B" evidence="13">
    <location>
        <begin position="1092"/>
        <end position="1134"/>
    </location>
</feature>
<feature type="repeat" description="LDL-receptor class B" evidence="13">
    <location>
        <begin position="1135"/>
        <end position="1177"/>
    </location>
</feature>
<evidence type="ECO:0000256" key="10">
    <source>
        <dbReference type="ARBA" id="ARBA00023157"/>
    </source>
</evidence>
<proteinExistence type="predicted"/>
<feature type="repeat" description="LDL-receptor class B" evidence="13">
    <location>
        <begin position="1178"/>
        <end position="1223"/>
    </location>
</feature>
<dbReference type="Pfam" id="PF00058">
    <property type="entry name" value="Ldl_recept_b"/>
    <property type="match status" value="2"/>
</dbReference>
<keyword evidence="6" id="KW-0677">Repeat</keyword>
<feature type="domain" description="NIDO" evidence="18">
    <location>
        <begin position="117"/>
        <end position="267"/>
    </location>
</feature>
<dbReference type="InterPro" id="IPR006605">
    <property type="entry name" value="G2_nidogen/fibulin_G2F"/>
</dbReference>
<dbReference type="InterPro" id="IPR001881">
    <property type="entry name" value="EGF-like_Ca-bd_dom"/>
</dbReference>
<dbReference type="Pfam" id="PF07645">
    <property type="entry name" value="EGF_CA"/>
    <property type="match status" value="1"/>
</dbReference>
<feature type="domain" description="EGF-like" evidence="16">
    <location>
        <begin position="610"/>
        <end position="650"/>
    </location>
</feature>